<keyword evidence="11" id="KW-0233">DNA recombination</keyword>
<feature type="compositionally biased region" description="Low complexity" evidence="17">
    <location>
        <begin position="836"/>
        <end position="846"/>
    </location>
</feature>
<dbReference type="GO" id="GO:0006260">
    <property type="term" value="P:DNA replication"/>
    <property type="evidence" value="ECO:0007669"/>
    <property type="project" value="InterPro"/>
</dbReference>
<feature type="compositionally biased region" description="Polar residues" evidence="17">
    <location>
        <begin position="484"/>
        <end position="493"/>
    </location>
</feature>
<dbReference type="PANTHER" id="PTHR21541:SF3">
    <property type="entry name" value="STRUCTURE-SPECIFIC ENDONUCLEASE SUBUNIT SLX4"/>
    <property type="match status" value="1"/>
</dbReference>
<feature type="region of interest" description="Disordered" evidence="17">
    <location>
        <begin position="1453"/>
        <end position="1484"/>
    </location>
</feature>
<feature type="domain" description="BTB" evidence="18">
    <location>
        <begin position="602"/>
        <end position="676"/>
    </location>
</feature>
<feature type="compositionally biased region" description="Low complexity" evidence="17">
    <location>
        <begin position="913"/>
        <end position="924"/>
    </location>
</feature>
<dbReference type="Pfam" id="PF00651">
    <property type="entry name" value="BTB"/>
    <property type="match status" value="1"/>
</dbReference>
<evidence type="ECO:0000256" key="15">
    <source>
        <dbReference type="ARBA" id="ARBA00064578"/>
    </source>
</evidence>
<feature type="compositionally biased region" description="Low complexity" evidence="17">
    <location>
        <begin position="935"/>
        <end position="947"/>
    </location>
</feature>
<feature type="region of interest" description="Disordered" evidence="17">
    <location>
        <begin position="15"/>
        <end position="139"/>
    </location>
</feature>
<comment type="subcellular location">
    <subcellularLocation>
        <location evidence="1">Nucleus</location>
    </subcellularLocation>
</comment>
<feature type="compositionally biased region" description="Low complexity" evidence="17">
    <location>
        <begin position="1060"/>
        <end position="1097"/>
    </location>
</feature>
<evidence type="ECO:0000256" key="2">
    <source>
        <dbReference type="ARBA" id="ARBA00006661"/>
    </source>
</evidence>
<feature type="region of interest" description="Disordered" evidence="17">
    <location>
        <begin position="393"/>
        <end position="414"/>
    </location>
</feature>
<feature type="compositionally biased region" description="Polar residues" evidence="17">
    <location>
        <begin position="801"/>
        <end position="826"/>
    </location>
</feature>
<feature type="region of interest" description="Disordered" evidence="17">
    <location>
        <begin position="346"/>
        <end position="367"/>
    </location>
</feature>
<dbReference type="GO" id="GO:0032206">
    <property type="term" value="P:positive regulation of telomere maintenance"/>
    <property type="evidence" value="ECO:0007669"/>
    <property type="project" value="UniProtKB-ARBA"/>
</dbReference>
<keyword evidence="12" id="KW-0234">DNA repair</keyword>
<name>A0A3S2UPU1_ORYJA</name>
<feature type="compositionally biased region" description="Basic and acidic residues" evidence="17">
    <location>
        <begin position="784"/>
        <end position="795"/>
    </location>
</feature>
<keyword evidence="5" id="KW-0479">Metal-binding</keyword>
<dbReference type="PROSITE" id="PS50097">
    <property type="entry name" value="BTB"/>
    <property type="match status" value="1"/>
</dbReference>
<evidence type="ECO:0000256" key="11">
    <source>
        <dbReference type="ARBA" id="ARBA00023172"/>
    </source>
</evidence>
<keyword evidence="3" id="KW-1017">Isopeptide bond</keyword>
<keyword evidence="13" id="KW-0539">Nucleus</keyword>
<organism evidence="19 20">
    <name type="scientific">Oryzias javanicus</name>
    <name type="common">Javanese ricefish</name>
    <name type="synonym">Aplocheilus javanicus</name>
    <dbReference type="NCBI Taxonomy" id="123683"/>
    <lineage>
        <taxon>Eukaryota</taxon>
        <taxon>Metazoa</taxon>
        <taxon>Chordata</taxon>
        <taxon>Craniata</taxon>
        <taxon>Vertebrata</taxon>
        <taxon>Euteleostomi</taxon>
        <taxon>Actinopterygii</taxon>
        <taxon>Neopterygii</taxon>
        <taxon>Teleostei</taxon>
        <taxon>Neoteleostei</taxon>
        <taxon>Acanthomorphata</taxon>
        <taxon>Ovalentaria</taxon>
        <taxon>Atherinomorphae</taxon>
        <taxon>Beloniformes</taxon>
        <taxon>Adrianichthyidae</taxon>
        <taxon>Oryziinae</taxon>
        <taxon>Oryzias</taxon>
    </lineage>
</organism>
<dbReference type="CDD" id="cd22999">
    <property type="entry name" value="SAP_SLX4"/>
    <property type="match status" value="1"/>
</dbReference>
<feature type="compositionally biased region" description="Basic residues" evidence="17">
    <location>
        <begin position="1474"/>
        <end position="1484"/>
    </location>
</feature>
<feature type="compositionally biased region" description="Basic residues" evidence="17">
    <location>
        <begin position="275"/>
        <end position="293"/>
    </location>
</feature>
<dbReference type="Pfam" id="PF09494">
    <property type="entry name" value="Slx4"/>
    <property type="match status" value="1"/>
</dbReference>
<proteinExistence type="inferred from homology"/>
<reference evidence="19 20" key="1">
    <citation type="submission" date="2018-11" db="EMBL/GenBank/DDBJ databases">
        <authorList>
            <person name="Lopez-Roques C."/>
            <person name="Donnadieu C."/>
            <person name="Bouchez O."/>
            <person name="Klopp C."/>
            <person name="Cabau C."/>
            <person name="Zahm M."/>
        </authorList>
    </citation>
    <scope>NUCLEOTIDE SEQUENCE [LARGE SCALE GENOMIC DNA]</scope>
    <source>
        <strain evidence="19">RS831</strain>
        <tissue evidence="19">Whole body</tissue>
    </source>
</reference>
<evidence type="ECO:0000256" key="16">
    <source>
        <dbReference type="ARBA" id="ARBA00076095"/>
    </source>
</evidence>
<evidence type="ECO:0000256" key="13">
    <source>
        <dbReference type="ARBA" id="ARBA00023242"/>
    </source>
</evidence>
<keyword evidence="8" id="KW-0863">Zinc-finger</keyword>
<feature type="region of interest" description="Disordered" evidence="17">
    <location>
        <begin position="1294"/>
        <end position="1382"/>
    </location>
</feature>
<feature type="compositionally biased region" description="Acidic residues" evidence="17">
    <location>
        <begin position="53"/>
        <end position="65"/>
    </location>
</feature>
<keyword evidence="10" id="KW-0832">Ubl conjugation</keyword>
<dbReference type="PANTHER" id="PTHR21541">
    <property type="entry name" value="BTB POZ DOMAIN CONTAINING 12"/>
    <property type="match status" value="1"/>
</dbReference>
<keyword evidence="7" id="KW-0227">DNA damage</keyword>
<keyword evidence="20" id="KW-1185">Reference proteome</keyword>
<evidence type="ECO:0000256" key="12">
    <source>
        <dbReference type="ARBA" id="ARBA00023204"/>
    </source>
</evidence>
<dbReference type="InterPro" id="IPR000210">
    <property type="entry name" value="BTB/POZ_dom"/>
</dbReference>
<dbReference type="SUPFAM" id="SSF54695">
    <property type="entry name" value="POZ domain"/>
    <property type="match status" value="1"/>
</dbReference>
<evidence type="ECO:0000256" key="1">
    <source>
        <dbReference type="ARBA" id="ARBA00004123"/>
    </source>
</evidence>
<dbReference type="GO" id="GO:0000712">
    <property type="term" value="P:resolution of meiotic recombination intermediates"/>
    <property type="evidence" value="ECO:0007669"/>
    <property type="project" value="TreeGrafter"/>
</dbReference>
<feature type="compositionally biased region" description="Low complexity" evidence="17">
    <location>
        <begin position="854"/>
        <end position="864"/>
    </location>
</feature>
<sequence length="1484" mass="159707">MDDSDQDFVDFSSKLLKRFRKKPGEATKPSRTADRPTSGQTSAKEQRGRKPEEDSDGQEEEQEEEVTFRGGPQGSGDAASASLSAAQHLRAKDKVLLQMQKFKRSSPQKMGLTKVKPCRAAPSPPRQEQDGAASLSSGSCAAGLQGDEALALRLQLQMDQEAAEAQAADLEDGGLFFCQICQRDLSHMTAEGRTHHLNRCLDESEAAGSAPSLSSGGPDCPICGKKFQSQKSFWAHLKRCSSDMGVSAAELLQALQARAQEGRSAASSVSETAGTKRKSSSKSKLPLRKKFRRKQEPLDEETMVALALSTSLLEKERAQQKEEESVAALQTEAASSHCAAAGVLKWRSDGGRGHGKKKKKKAAAPRPPPLLLVQDAETVSSRLQERVSALLLRCRDPSPPTPTRQPSTLPGRTGDAPLWCKSALSVEGCAGPPSFRVAELQEFFTPSGSIKSPSSTCIQPDSSLPSVGRGPPATESHAPAPPLCSQNASLSLTPPTPGTGELSVGSQALRDLMELAEDGMTLTQYGYSTAVQHLSGFIQEDLEQPVEICSSRLLGGAGDSHIQVERMAAQSGEGRDAHSHRPAALSRLSADLSGMVNNPQLSDVQLQVDSGEVYHAHSFMVYARCPLLAEMLHESGFTVQEEGSPAAQRVVLSDVPGQAVFMLLQYLYTAQCSVPAALQPHMLELASRFDLQELQQLSGLPPEDATTKEREENDLHTDQAFLDLLRSMWNEDEDAAADLDEGGGDGKQQISEEPMNEEELEEIYEFAATQKKEEESEDEEEQEEAHVLEPRKSFFEESDQSSDCCGQKTQTVQGAEPSSTSHLRWTQSRKRDGSDGPFLQSSGSSLSPPPRTFSLPGPGLSPGPMDGVRGDQTEASPDTIRPLQKEGPDVIVLSDSDDEKHDAPDKSYTQIRSSSPPEGSPEVSWLTFTPVQAGRSSRSSSTQTRSSMCRTKLFSGADSPAAVSSPGLSSGSKRPTCSRHQDASVSSSQSCVSGLKQNPVRRRSLGPEVSAEQKQPPSWGSALPVPQPCISTPLQTDHHQPAAPPLHADIISQRRSFHVSPSASSSSSCARGGPSPHKLSPSPSRRPPSESSSWDSPGFRVQAEAGSDADAEQEAGRRPSGESSAQQSFMDEPPIAYDDSWGLDVCEEADPARFSLRLEDGSGSSLQETSRTSSVLPAEAGGTTSPPPRSRHSPTDPPSTESHSSFLESRLWDSWREEEEELPLSQRVNPEQLLKTPASSHRKRRVSVVPITPMPSFSDMDTPELKGKLNRFGVRPLPKRQMILKLKEIHQYTHQLASSDSEEDTPPQREEPPSVSCDQFKEPRAPAAADAVKPSRGADAGQLSASQGSNTSSAGCSDESERSNQEFLVSSDGDSDSDGCISSSQAATRLQDRLQAVRNFILSHPELYGRILQYQPLVLSRLQEQLKAAGIRLGAAKLVDYLDSQCITFTTAKPGRPAPSRCRGNRAGGGAKAASRKKAATANP</sequence>
<feature type="compositionally biased region" description="Polar residues" evidence="17">
    <location>
        <begin position="1162"/>
        <end position="1175"/>
    </location>
</feature>
<keyword evidence="6" id="KW-0677">Repeat</keyword>
<protein>
    <recommendedName>
        <fullName evidence="14">Structure-specific endonuclease subunit SLX4</fullName>
    </recommendedName>
    <alternativeName>
        <fullName evidence="16">BTB/POZ domain-containing protein 12</fullName>
    </alternativeName>
</protein>
<reference evidence="19 20" key="2">
    <citation type="submission" date="2019-01" db="EMBL/GenBank/DDBJ databases">
        <title>A chromosome length genome reference of the Java medaka (oryzias javanicus).</title>
        <authorList>
            <person name="Herpin A."/>
            <person name="Takehana Y."/>
            <person name="Naruse K."/>
            <person name="Ansai S."/>
            <person name="Kawaguchi M."/>
        </authorList>
    </citation>
    <scope>NUCLEOTIDE SEQUENCE [LARGE SCALE GENOMIC DNA]</scope>
    <source>
        <strain evidence="19">RS831</strain>
        <tissue evidence="19">Whole body</tissue>
    </source>
</reference>
<feature type="compositionally biased region" description="Polar residues" evidence="17">
    <location>
        <begin position="447"/>
        <end position="465"/>
    </location>
</feature>
<feature type="region of interest" description="Disordered" evidence="17">
    <location>
        <begin position="736"/>
        <end position="1143"/>
    </location>
</feature>
<dbReference type="OrthoDB" id="5576441at2759"/>
<evidence type="ECO:0000256" key="4">
    <source>
        <dbReference type="ARBA" id="ARBA00022553"/>
    </source>
</evidence>
<evidence type="ECO:0000256" key="9">
    <source>
        <dbReference type="ARBA" id="ARBA00022833"/>
    </source>
</evidence>
<feature type="compositionally biased region" description="Acidic residues" evidence="17">
    <location>
        <begin position="754"/>
        <end position="764"/>
    </location>
</feature>
<evidence type="ECO:0000256" key="14">
    <source>
        <dbReference type="ARBA" id="ARBA00029496"/>
    </source>
</evidence>
<dbReference type="GO" id="GO:0008270">
    <property type="term" value="F:zinc ion binding"/>
    <property type="evidence" value="ECO:0007669"/>
    <property type="project" value="UniProtKB-KW"/>
</dbReference>
<feature type="compositionally biased region" description="Polar residues" evidence="17">
    <location>
        <begin position="1343"/>
        <end position="1355"/>
    </location>
</feature>
<evidence type="ECO:0000256" key="6">
    <source>
        <dbReference type="ARBA" id="ARBA00022737"/>
    </source>
</evidence>
<dbReference type="Gene3D" id="3.30.710.10">
    <property type="entry name" value="Potassium Channel Kv1.1, Chain A"/>
    <property type="match status" value="1"/>
</dbReference>
<dbReference type="InterPro" id="IPR011333">
    <property type="entry name" value="SKP1/BTB/POZ_sf"/>
</dbReference>
<feature type="compositionally biased region" description="Polar residues" evidence="17">
    <location>
        <begin position="966"/>
        <end position="975"/>
    </location>
</feature>
<comment type="similarity">
    <text evidence="2">Belongs to the SLX4 family.</text>
</comment>
<dbReference type="FunFam" id="3.30.710.10:FF:000116">
    <property type="entry name" value="SLX4 structure-specific endonuclease subunit"/>
    <property type="match status" value="1"/>
</dbReference>
<evidence type="ECO:0000256" key="17">
    <source>
        <dbReference type="SAM" id="MobiDB-lite"/>
    </source>
</evidence>
<dbReference type="GO" id="GO:0006281">
    <property type="term" value="P:DNA repair"/>
    <property type="evidence" value="ECO:0007669"/>
    <property type="project" value="UniProtKB-KW"/>
</dbReference>
<dbReference type="InterPro" id="IPR018574">
    <property type="entry name" value="Structure-sp_endonuc_su_Slx4"/>
</dbReference>
<evidence type="ECO:0000313" key="19">
    <source>
        <dbReference type="EMBL" id="RVE75598.1"/>
    </source>
</evidence>
<dbReference type="SMART" id="SM00225">
    <property type="entry name" value="BTB"/>
    <property type="match status" value="1"/>
</dbReference>
<feature type="compositionally biased region" description="Low complexity" evidence="17">
    <location>
        <begin position="984"/>
        <end position="993"/>
    </location>
</feature>
<dbReference type="EMBL" id="CM012437">
    <property type="protein sequence ID" value="RVE75598.1"/>
    <property type="molecule type" value="Genomic_DNA"/>
</dbReference>
<keyword evidence="4" id="KW-0597">Phosphoprotein</keyword>
<feature type="region of interest" description="Disordered" evidence="17">
    <location>
        <begin position="447"/>
        <end position="503"/>
    </location>
</feature>
<evidence type="ECO:0000256" key="8">
    <source>
        <dbReference type="ARBA" id="ARBA00022771"/>
    </source>
</evidence>
<dbReference type="OMA" id="TKGPRHQ"/>
<evidence type="ECO:0000256" key="5">
    <source>
        <dbReference type="ARBA" id="ARBA00022723"/>
    </source>
</evidence>
<evidence type="ECO:0000259" key="18">
    <source>
        <dbReference type="PROSITE" id="PS50097"/>
    </source>
</evidence>
<dbReference type="GO" id="GO:0033557">
    <property type="term" value="C:Slx1-Slx4 complex"/>
    <property type="evidence" value="ECO:0007669"/>
    <property type="project" value="InterPro"/>
</dbReference>
<keyword evidence="9" id="KW-0862">Zinc</keyword>
<gene>
    <name evidence="19" type="ORF">OJAV_G00000590</name>
</gene>
<evidence type="ECO:0000256" key="7">
    <source>
        <dbReference type="ARBA" id="ARBA00022763"/>
    </source>
</evidence>
<evidence type="ECO:0000313" key="20">
    <source>
        <dbReference type="Proteomes" id="UP000283210"/>
    </source>
</evidence>
<dbReference type="GO" id="GO:0090656">
    <property type="term" value="P:t-circle formation"/>
    <property type="evidence" value="ECO:0007669"/>
    <property type="project" value="UniProtKB-ARBA"/>
</dbReference>
<feature type="compositionally biased region" description="Basic residues" evidence="17">
    <location>
        <begin position="353"/>
        <end position="363"/>
    </location>
</feature>
<comment type="subunit">
    <text evidence="15">Forms a heterodimer with SLX1A/GIYD1. Interacts with ERCC4/XPF; catalytic subunit of the ERCC4-ERCC1 endonuclease. Interacts with MUS81; catalytic subunit of the MUS81-EME1 endonuclease. Interacts with MSH2; component of the MSH2-MSH3 mismatch repair complex. Interacts with TERF2-TERF2IP. Interacts with PLK1 and SLX4IP.</text>
</comment>
<evidence type="ECO:0000256" key="10">
    <source>
        <dbReference type="ARBA" id="ARBA00022843"/>
    </source>
</evidence>
<dbReference type="Proteomes" id="UP000283210">
    <property type="component" value="Chromosome 1"/>
</dbReference>
<feature type="region of interest" description="Disordered" evidence="17">
    <location>
        <begin position="262"/>
        <end position="296"/>
    </location>
</feature>
<feature type="region of interest" description="Disordered" evidence="17">
    <location>
        <begin position="1156"/>
        <end position="1265"/>
    </location>
</feature>
<accession>A0A3S2UPU1</accession>
<evidence type="ECO:0000256" key="3">
    <source>
        <dbReference type="ARBA" id="ARBA00022499"/>
    </source>
</evidence>